<evidence type="ECO:0000313" key="4">
    <source>
        <dbReference type="Proteomes" id="UP000193411"/>
    </source>
</evidence>
<evidence type="ECO:0000256" key="2">
    <source>
        <dbReference type="SAM" id="Phobius"/>
    </source>
</evidence>
<dbReference type="Proteomes" id="UP000193411">
    <property type="component" value="Unassembled WGS sequence"/>
</dbReference>
<name>A0A1Y2HHR3_9FUNG</name>
<dbReference type="AlphaFoldDB" id="A0A1Y2HHR3"/>
<feature type="compositionally biased region" description="Polar residues" evidence="1">
    <location>
        <begin position="260"/>
        <end position="273"/>
    </location>
</feature>
<organism evidence="3 4">
    <name type="scientific">Catenaria anguillulae PL171</name>
    <dbReference type="NCBI Taxonomy" id="765915"/>
    <lineage>
        <taxon>Eukaryota</taxon>
        <taxon>Fungi</taxon>
        <taxon>Fungi incertae sedis</taxon>
        <taxon>Blastocladiomycota</taxon>
        <taxon>Blastocladiomycetes</taxon>
        <taxon>Blastocladiales</taxon>
        <taxon>Catenariaceae</taxon>
        <taxon>Catenaria</taxon>
    </lineage>
</organism>
<feature type="compositionally biased region" description="Low complexity" evidence="1">
    <location>
        <begin position="276"/>
        <end position="294"/>
    </location>
</feature>
<keyword evidence="2" id="KW-0472">Membrane</keyword>
<gene>
    <name evidence="3" type="ORF">BCR44DRAFT_70083</name>
</gene>
<sequence>MLRYSSSPWTWADFQRPGLMAIHASNLSLSTCALFLSIRLLMIKSNAIQRAAIVVALLYMSSYIAFFLCSLQLITPFTHDVIGGGIPILFSGLLATLTLLRFQVFQKAEIIKWFPSGVANSLGAFTSIISVVSAAVYGYSYTVPLQPHERYSPSWLPLFQVIPVAWAGLVNLSMAAITFKIVYGMRRQLLDFIDVGQMSSRGSAQQDRATSGSAKQSHGSQQDLSMPPNEQSSRPTVPAKPAWDQGPDLIVHTAIFTSPATANQKRPSVTMPRTNPLALVSPSSAPSPSSSIVPFARNTSSPFPSLSSRHTLKRAAEN</sequence>
<comment type="caution">
    <text evidence="3">The sequence shown here is derived from an EMBL/GenBank/DDBJ whole genome shotgun (WGS) entry which is preliminary data.</text>
</comment>
<feature type="compositionally biased region" description="Polar residues" evidence="1">
    <location>
        <begin position="201"/>
        <end position="235"/>
    </location>
</feature>
<feature type="transmembrane region" description="Helical" evidence="2">
    <location>
        <begin position="121"/>
        <end position="141"/>
    </location>
</feature>
<evidence type="ECO:0000313" key="3">
    <source>
        <dbReference type="EMBL" id="ORZ34095.1"/>
    </source>
</evidence>
<feature type="transmembrane region" description="Helical" evidence="2">
    <location>
        <begin position="81"/>
        <end position="100"/>
    </location>
</feature>
<keyword evidence="2" id="KW-1133">Transmembrane helix</keyword>
<protein>
    <submittedName>
        <fullName evidence="3">Uncharacterized protein</fullName>
    </submittedName>
</protein>
<keyword evidence="2" id="KW-0812">Transmembrane</keyword>
<feature type="transmembrane region" description="Helical" evidence="2">
    <location>
        <begin position="53"/>
        <end position="75"/>
    </location>
</feature>
<feature type="transmembrane region" description="Helical" evidence="2">
    <location>
        <begin position="20"/>
        <end position="41"/>
    </location>
</feature>
<feature type="region of interest" description="Disordered" evidence="1">
    <location>
        <begin position="201"/>
        <end position="244"/>
    </location>
</feature>
<feature type="non-terminal residue" evidence="3">
    <location>
        <position position="318"/>
    </location>
</feature>
<proteinExistence type="predicted"/>
<accession>A0A1Y2HHR3</accession>
<feature type="region of interest" description="Disordered" evidence="1">
    <location>
        <begin position="260"/>
        <end position="318"/>
    </location>
</feature>
<feature type="compositionally biased region" description="Polar residues" evidence="1">
    <location>
        <begin position="297"/>
        <end position="309"/>
    </location>
</feature>
<keyword evidence="4" id="KW-1185">Reference proteome</keyword>
<feature type="transmembrane region" description="Helical" evidence="2">
    <location>
        <begin position="161"/>
        <end position="183"/>
    </location>
</feature>
<reference evidence="3 4" key="1">
    <citation type="submission" date="2016-07" db="EMBL/GenBank/DDBJ databases">
        <title>Pervasive Adenine N6-methylation of Active Genes in Fungi.</title>
        <authorList>
            <consortium name="DOE Joint Genome Institute"/>
            <person name="Mondo S.J."/>
            <person name="Dannebaum R.O."/>
            <person name="Kuo R.C."/>
            <person name="Labutti K."/>
            <person name="Haridas S."/>
            <person name="Kuo A."/>
            <person name="Salamov A."/>
            <person name="Ahrendt S.R."/>
            <person name="Lipzen A."/>
            <person name="Sullivan W."/>
            <person name="Andreopoulos W.B."/>
            <person name="Clum A."/>
            <person name="Lindquist E."/>
            <person name="Daum C."/>
            <person name="Ramamoorthy G.K."/>
            <person name="Gryganskyi A."/>
            <person name="Culley D."/>
            <person name="Magnuson J.K."/>
            <person name="James T.Y."/>
            <person name="O'Malley M.A."/>
            <person name="Stajich J.E."/>
            <person name="Spatafora J.W."/>
            <person name="Visel A."/>
            <person name="Grigoriev I.V."/>
        </authorList>
    </citation>
    <scope>NUCLEOTIDE SEQUENCE [LARGE SCALE GENOMIC DNA]</scope>
    <source>
        <strain evidence="3 4">PL171</strain>
    </source>
</reference>
<evidence type="ECO:0000256" key="1">
    <source>
        <dbReference type="SAM" id="MobiDB-lite"/>
    </source>
</evidence>
<dbReference type="EMBL" id="MCFL01000031">
    <property type="protein sequence ID" value="ORZ34095.1"/>
    <property type="molecule type" value="Genomic_DNA"/>
</dbReference>